<feature type="transmembrane region" description="Helical" evidence="1">
    <location>
        <begin position="83"/>
        <end position="106"/>
    </location>
</feature>
<evidence type="ECO:0000259" key="2">
    <source>
        <dbReference type="Pfam" id="PF06580"/>
    </source>
</evidence>
<reference evidence="3 4" key="1">
    <citation type="submission" date="2019-07" db="EMBL/GenBank/DDBJ databases">
        <title>Genome sequencing for Formosa sp. PS13.</title>
        <authorList>
            <person name="Park S.-J."/>
        </authorList>
    </citation>
    <scope>NUCLEOTIDE SEQUENCE [LARGE SCALE GENOMIC DNA]</scope>
    <source>
        <strain evidence="3 4">PS13</strain>
    </source>
</reference>
<dbReference type="AlphaFoldDB" id="A0A516GUQ5"/>
<dbReference type="PANTHER" id="PTHR34220:SF7">
    <property type="entry name" value="SENSOR HISTIDINE KINASE YPDA"/>
    <property type="match status" value="1"/>
</dbReference>
<name>A0A516GUQ5_9FLAO</name>
<dbReference type="InterPro" id="IPR050640">
    <property type="entry name" value="Bact_2-comp_sensor_kinase"/>
</dbReference>
<evidence type="ECO:0000313" key="4">
    <source>
        <dbReference type="Proteomes" id="UP000319209"/>
    </source>
</evidence>
<keyword evidence="1" id="KW-0472">Membrane</keyword>
<dbReference type="InterPro" id="IPR010559">
    <property type="entry name" value="Sig_transdc_His_kin_internal"/>
</dbReference>
<dbReference type="OrthoDB" id="9809908at2"/>
<feature type="domain" description="Signal transduction histidine kinase internal region" evidence="2">
    <location>
        <begin position="162"/>
        <end position="240"/>
    </location>
</feature>
<proteinExistence type="predicted"/>
<keyword evidence="1" id="KW-1133">Transmembrane helix</keyword>
<sequence>MTKNIKKFIIRNLLVSLYAILVIRLISLGMPENVAYEFRIPKDIFMLIYLICFNLNTEGNLFFDRYLNRKQPWFSNPKKRLILQIAVIIIWTLITIGLPFTAWYFFNGKSIIYPQAPVIIFIGSVFLLIGFISISIAINFFKQWKISLLNVKHYKQEKLKADYRVLQNQVNPHFLFNSLNVLISEIKHNPKNAENFTRKLSKVYRYVLQSKNHDLISLKKELEFIDSFIFLHKVRIGDALKFEVHILEEALQKQIPPLTLQILIENAIKHNIINEKNILKITITSENDSMLIVSNNIHSKDNVDSTLTGLSNLKKRFELLERDGFTYGKLENKFLVAIPLIEA</sequence>
<feature type="transmembrane region" description="Helical" evidence="1">
    <location>
        <begin position="44"/>
        <end position="63"/>
    </location>
</feature>
<keyword evidence="3" id="KW-0808">Transferase</keyword>
<gene>
    <name evidence="3" type="ORF">FNB79_15120</name>
</gene>
<dbReference type="RefSeq" id="WP_143382155.1">
    <property type="nucleotide sequence ID" value="NZ_CP041637.1"/>
</dbReference>
<dbReference type="GO" id="GO:0016020">
    <property type="term" value="C:membrane"/>
    <property type="evidence" value="ECO:0007669"/>
    <property type="project" value="InterPro"/>
</dbReference>
<organism evidence="3 4">
    <name type="scientific">Formosa sediminum</name>
    <dbReference type="NCBI Taxonomy" id="2594004"/>
    <lineage>
        <taxon>Bacteria</taxon>
        <taxon>Pseudomonadati</taxon>
        <taxon>Bacteroidota</taxon>
        <taxon>Flavobacteriia</taxon>
        <taxon>Flavobacteriales</taxon>
        <taxon>Flavobacteriaceae</taxon>
        <taxon>Formosa</taxon>
    </lineage>
</organism>
<dbReference type="PANTHER" id="PTHR34220">
    <property type="entry name" value="SENSOR HISTIDINE KINASE YPDA"/>
    <property type="match status" value="1"/>
</dbReference>
<protein>
    <submittedName>
        <fullName evidence="3">Histidine kinase</fullName>
    </submittedName>
</protein>
<accession>A0A516GUQ5</accession>
<dbReference type="Pfam" id="PF06580">
    <property type="entry name" value="His_kinase"/>
    <property type="match status" value="1"/>
</dbReference>
<keyword evidence="3" id="KW-0418">Kinase</keyword>
<keyword evidence="4" id="KW-1185">Reference proteome</keyword>
<dbReference type="KEGG" id="fop:FNB79_15120"/>
<evidence type="ECO:0000313" key="3">
    <source>
        <dbReference type="EMBL" id="QDO95247.1"/>
    </source>
</evidence>
<dbReference type="EMBL" id="CP041637">
    <property type="protein sequence ID" value="QDO95247.1"/>
    <property type="molecule type" value="Genomic_DNA"/>
</dbReference>
<dbReference type="GO" id="GO:0000155">
    <property type="term" value="F:phosphorelay sensor kinase activity"/>
    <property type="evidence" value="ECO:0007669"/>
    <property type="project" value="InterPro"/>
</dbReference>
<feature type="transmembrane region" description="Helical" evidence="1">
    <location>
        <begin position="118"/>
        <end position="141"/>
    </location>
</feature>
<dbReference type="Proteomes" id="UP000319209">
    <property type="component" value="Chromosome"/>
</dbReference>
<feature type="transmembrane region" description="Helical" evidence="1">
    <location>
        <begin position="12"/>
        <end position="32"/>
    </location>
</feature>
<evidence type="ECO:0000256" key="1">
    <source>
        <dbReference type="SAM" id="Phobius"/>
    </source>
</evidence>
<keyword evidence="1" id="KW-0812">Transmembrane</keyword>